<protein>
    <recommendedName>
        <fullName evidence="2">Putative plant transposon protein domain-containing protein</fullName>
    </recommendedName>
</protein>
<dbReference type="Pfam" id="PF20167">
    <property type="entry name" value="Transposase_32"/>
    <property type="match status" value="1"/>
</dbReference>
<proteinExistence type="predicted"/>
<dbReference type="EMBL" id="QGNW01000261">
    <property type="protein sequence ID" value="RVW80753.1"/>
    <property type="molecule type" value="Genomic_DNA"/>
</dbReference>
<feature type="compositionally biased region" description="Basic and acidic residues" evidence="1">
    <location>
        <begin position="16"/>
        <end position="36"/>
    </location>
</feature>
<name>A0A438H8Q0_VITVI</name>
<comment type="caution">
    <text evidence="3">The sequence shown here is derived from an EMBL/GenBank/DDBJ whole genome shotgun (WGS) entry which is preliminary data.</text>
</comment>
<dbReference type="InterPro" id="IPR046796">
    <property type="entry name" value="Transposase_32_dom"/>
</dbReference>
<feature type="region of interest" description="Disordered" evidence="1">
    <location>
        <begin position="1"/>
        <end position="69"/>
    </location>
</feature>
<sequence>MEESKTMKTPMSSSIKLDKDEKGEDHETRKCTKGEKSNPLTMLTGRSAGLGPIDWTRTNRPDQDQSTELGPVDRSFFSVSLLLKALRRESATSRAQGKCPTEPSRPAQMEARRKARFDTTLFSVVKDYQRYKQKFTQRKVVPGRSVNFSQLQYFWFEGLFIRVGWLPIVTISKLIFSTLVRAFYLRAIYGLGGPIISTVRGVEIQMDPESIYCIFDIAPIRLRVYESNVWPTVPSFKPREAIQRMCRLVDPQGMGKPSAHSLIVISRILHHMICSILLPRDRHRDEVSYLDAFLVDFILTGIQIHVGYLMMMHMISCCDSMTRVLPYDRFLTRVFKDVEVDLSKEIDFEAPSIYNTYDEQSLGWMKFEKAPDVGPSSQPSFTEPPQVETPPYQAPHIPNHAP</sequence>
<evidence type="ECO:0000256" key="1">
    <source>
        <dbReference type="SAM" id="MobiDB-lite"/>
    </source>
</evidence>
<feature type="domain" description="Putative plant transposon protein" evidence="2">
    <location>
        <begin position="162"/>
        <end position="341"/>
    </location>
</feature>
<organism evidence="3 4">
    <name type="scientific">Vitis vinifera</name>
    <name type="common">Grape</name>
    <dbReference type="NCBI Taxonomy" id="29760"/>
    <lineage>
        <taxon>Eukaryota</taxon>
        <taxon>Viridiplantae</taxon>
        <taxon>Streptophyta</taxon>
        <taxon>Embryophyta</taxon>
        <taxon>Tracheophyta</taxon>
        <taxon>Spermatophyta</taxon>
        <taxon>Magnoliopsida</taxon>
        <taxon>eudicotyledons</taxon>
        <taxon>Gunneridae</taxon>
        <taxon>Pentapetalae</taxon>
        <taxon>rosids</taxon>
        <taxon>Vitales</taxon>
        <taxon>Vitaceae</taxon>
        <taxon>Viteae</taxon>
        <taxon>Vitis</taxon>
    </lineage>
</organism>
<dbReference type="AlphaFoldDB" id="A0A438H8Q0"/>
<dbReference type="Proteomes" id="UP000288805">
    <property type="component" value="Unassembled WGS sequence"/>
</dbReference>
<gene>
    <name evidence="3" type="ORF">CK203_050671</name>
</gene>
<evidence type="ECO:0000313" key="4">
    <source>
        <dbReference type="Proteomes" id="UP000288805"/>
    </source>
</evidence>
<evidence type="ECO:0000313" key="3">
    <source>
        <dbReference type="EMBL" id="RVW80753.1"/>
    </source>
</evidence>
<feature type="region of interest" description="Disordered" evidence="1">
    <location>
        <begin position="369"/>
        <end position="402"/>
    </location>
</feature>
<evidence type="ECO:0000259" key="2">
    <source>
        <dbReference type="Pfam" id="PF20167"/>
    </source>
</evidence>
<accession>A0A438H8Q0</accession>
<reference evidence="3 4" key="1">
    <citation type="journal article" date="2018" name="PLoS Genet.">
        <title>Population sequencing reveals clonal diversity and ancestral inbreeding in the grapevine cultivar Chardonnay.</title>
        <authorList>
            <person name="Roach M.J."/>
            <person name="Johnson D.L."/>
            <person name="Bohlmann J."/>
            <person name="van Vuuren H.J."/>
            <person name="Jones S.J."/>
            <person name="Pretorius I.S."/>
            <person name="Schmidt S.A."/>
            <person name="Borneman A.R."/>
        </authorList>
    </citation>
    <scope>NUCLEOTIDE SEQUENCE [LARGE SCALE GENOMIC DNA]</scope>
    <source>
        <strain evidence="4">cv. Chardonnay</strain>
        <tissue evidence="3">Leaf</tissue>
    </source>
</reference>